<feature type="compositionally biased region" description="Low complexity" evidence="5">
    <location>
        <begin position="925"/>
        <end position="940"/>
    </location>
</feature>
<keyword evidence="2 4" id="KW-0863">Zinc-finger</keyword>
<feature type="compositionally biased region" description="Polar residues" evidence="5">
    <location>
        <begin position="44"/>
        <end position="54"/>
    </location>
</feature>
<dbReference type="AlphaFoldDB" id="D8UJV3"/>
<feature type="region of interest" description="Disordered" evidence="5">
    <location>
        <begin position="242"/>
        <end position="280"/>
    </location>
</feature>
<evidence type="ECO:0000313" key="9">
    <source>
        <dbReference type="Proteomes" id="UP000001058"/>
    </source>
</evidence>
<dbReference type="GO" id="GO:0061630">
    <property type="term" value="F:ubiquitin protein ligase activity"/>
    <property type="evidence" value="ECO:0007669"/>
    <property type="project" value="TreeGrafter"/>
</dbReference>
<dbReference type="eggNOG" id="KOG0800">
    <property type="taxonomic scope" value="Eukaryota"/>
</dbReference>
<feature type="compositionally biased region" description="Low complexity" evidence="5">
    <location>
        <begin position="733"/>
        <end position="753"/>
    </location>
</feature>
<feature type="compositionally biased region" description="Low complexity" evidence="5">
    <location>
        <begin position="242"/>
        <end position="254"/>
    </location>
</feature>
<evidence type="ECO:0000256" key="2">
    <source>
        <dbReference type="ARBA" id="ARBA00022771"/>
    </source>
</evidence>
<feature type="compositionally biased region" description="Polar residues" evidence="5">
    <location>
        <begin position="633"/>
        <end position="642"/>
    </location>
</feature>
<dbReference type="InterPro" id="IPR001841">
    <property type="entry name" value="Znf_RING"/>
</dbReference>
<proteinExistence type="predicted"/>
<feature type="transmembrane region" description="Helical" evidence="6">
    <location>
        <begin position="1068"/>
        <end position="1091"/>
    </location>
</feature>
<dbReference type="PANTHER" id="PTHR15710:SF217">
    <property type="entry name" value="E3 UBIQUITIN-PROTEIN LIGASE RDUF2"/>
    <property type="match status" value="1"/>
</dbReference>
<evidence type="ECO:0000256" key="5">
    <source>
        <dbReference type="SAM" id="MobiDB-lite"/>
    </source>
</evidence>
<feature type="region of interest" description="Disordered" evidence="5">
    <location>
        <begin position="327"/>
        <end position="363"/>
    </location>
</feature>
<dbReference type="CDD" id="cd16667">
    <property type="entry name" value="RING-H2_RNF126-like"/>
    <property type="match status" value="1"/>
</dbReference>
<feature type="compositionally biased region" description="Gly residues" evidence="5">
    <location>
        <begin position="672"/>
        <end position="682"/>
    </location>
</feature>
<feature type="region of interest" description="Disordered" evidence="5">
    <location>
        <begin position="872"/>
        <end position="1059"/>
    </location>
</feature>
<feature type="compositionally biased region" description="Polar residues" evidence="5">
    <location>
        <begin position="462"/>
        <end position="483"/>
    </location>
</feature>
<dbReference type="SMART" id="SM00184">
    <property type="entry name" value="RING"/>
    <property type="match status" value="1"/>
</dbReference>
<dbReference type="STRING" id="3068.D8UJV3"/>
<feature type="compositionally biased region" description="Gly residues" evidence="5">
    <location>
        <begin position="618"/>
        <end position="629"/>
    </location>
</feature>
<dbReference type="KEGG" id="vcn:VOLCADRAFT_100265"/>
<dbReference type="GO" id="GO:0005737">
    <property type="term" value="C:cytoplasm"/>
    <property type="evidence" value="ECO:0007669"/>
    <property type="project" value="TreeGrafter"/>
</dbReference>
<sequence length="1099" mass="108336">MSVFPAAFNGGGREGCPGCGSEFVEIVEQGTSSSRPAGSAGADSVQSTARNVQQGDAGVSTSGAGGSRAGGTARAPRIEVHAMFHSSPGSENDMPLTFVDAISRFAPLSLPNGRQAFVLQVQDGALLSPFTMGIPLGLMKMVGPFPVPLPGVGDALAMNPGDWVVGDDLDAVVTRVLDAYMPPRRATAPEVRDTLPRRRAAARAALAASAASFSRRHMAATSVPSSPAAVAAAPAVSGPTATLPAGPLAAVTPGGEPPGGRNGETQLERPLQQSGQQRGRVVVRLEPLELDDVARVAVAGPAVAAETRGDGCSGGVRLHMVYEEDVAEAAAPSEGTEVALEAAGSSPPPPSAPPSGRSGAAAAAASDEAAGSAATACVAAVAAEDRGGGGGYASCQPGELCTVCHDAFEAGGEVVELPCRHCFHEDCIMPWLQEQNTCPVCRTRLGEGHAGSGISSYYSGGRPQQQAATSTHRPQPQSASSSDGRGPQTREERPAPRGGIPGAPAAAAGANFPLLNAFMPNAPGQTAGTDAGVLSAEERRVAEAVLEPLRTRFAPLQLTNRPPVSMPLAAGPAAVAQPPPGLLSMFGNAAMLPLFGERAAAAAAAAAATRGSQARTGAAGGGGGGGGTGTSRHQGNGTSATATPLRGGFLNNQLLNLYGAVSSGTRVAAGPRTGGGDSGSGGTRSALRGGFFNNGGGAAATAASSSTAATAPPQPPPQRPPRSGLGTSAPLSAAQPLPTARAATTAAAGTATPPQQPQPQPSPAATATADGRLMSGDVSDGIDMVAALSNPDLGSEAVLRQLERTLAARDRAGWPRPNEAVLRSLQRHAMMAATRLVHTVPFGTPDPGLMRRVAALADRWLRQAVALQQDAATLAHQHRTRRDNDNGDGASGGSASSRAATSLKEESEAANPASGPTDTGLDPLGSQPAAGSPASDAGAPLGAGDGNGGGDGAGVRSTTRVRVARRGRVVVASPRRGPSMASTTTASAALAAVRPAGSSGAQRRSASLTRSAGAPAGGEGSGGAGGGTGTQGARSVSTSPGAAVAGSAEGSHHGGGGGGSNGAGFNPLAAVVGGAGVGLRFLGGVAGGFLFRRGRGNGR</sequence>
<feature type="region of interest" description="Disordered" evidence="5">
    <location>
        <begin position="610"/>
        <end position="644"/>
    </location>
</feature>
<dbReference type="OrthoDB" id="21204at2759"/>
<keyword evidence="6" id="KW-0472">Membrane</keyword>
<evidence type="ECO:0000256" key="6">
    <source>
        <dbReference type="SAM" id="Phobius"/>
    </source>
</evidence>
<dbReference type="Proteomes" id="UP000001058">
    <property type="component" value="Unassembled WGS sequence"/>
</dbReference>
<feature type="compositionally biased region" description="Low complexity" evidence="5">
    <location>
        <begin position="354"/>
        <end position="363"/>
    </location>
</feature>
<dbReference type="InterPro" id="IPR013083">
    <property type="entry name" value="Znf_RING/FYVE/PHD"/>
</dbReference>
<gene>
    <name evidence="8" type="ORF">VOLCADRAFT_100265</name>
</gene>
<dbReference type="InParanoid" id="D8UJV3"/>
<dbReference type="GO" id="GO:0016567">
    <property type="term" value="P:protein ubiquitination"/>
    <property type="evidence" value="ECO:0007669"/>
    <property type="project" value="TreeGrafter"/>
</dbReference>
<feature type="domain" description="RING-type" evidence="7">
    <location>
        <begin position="401"/>
        <end position="442"/>
    </location>
</feature>
<evidence type="ECO:0000256" key="3">
    <source>
        <dbReference type="ARBA" id="ARBA00022833"/>
    </source>
</evidence>
<keyword evidence="9" id="KW-1185">Reference proteome</keyword>
<dbReference type="RefSeq" id="XP_002958940.1">
    <property type="nucleotide sequence ID" value="XM_002958894.1"/>
</dbReference>
<evidence type="ECO:0000256" key="4">
    <source>
        <dbReference type="PROSITE-ProRule" id="PRU00175"/>
    </source>
</evidence>
<feature type="region of interest" description="Disordered" evidence="5">
    <location>
        <begin position="667"/>
        <end position="776"/>
    </location>
</feature>
<dbReference type="Pfam" id="PF13639">
    <property type="entry name" value="zf-RING_2"/>
    <property type="match status" value="1"/>
</dbReference>
<organism evidence="9">
    <name type="scientific">Volvox carteri f. nagariensis</name>
    <dbReference type="NCBI Taxonomy" id="3068"/>
    <lineage>
        <taxon>Eukaryota</taxon>
        <taxon>Viridiplantae</taxon>
        <taxon>Chlorophyta</taxon>
        <taxon>core chlorophytes</taxon>
        <taxon>Chlorophyceae</taxon>
        <taxon>CS clade</taxon>
        <taxon>Chlamydomonadales</taxon>
        <taxon>Volvocaceae</taxon>
        <taxon>Volvox</taxon>
    </lineage>
</organism>
<feature type="region of interest" description="Disordered" evidence="5">
    <location>
        <begin position="453"/>
        <end position="506"/>
    </location>
</feature>
<feature type="compositionally biased region" description="Low complexity" evidence="5">
    <location>
        <begin position="496"/>
        <end position="506"/>
    </location>
</feature>
<dbReference type="Gene3D" id="3.30.40.10">
    <property type="entry name" value="Zinc/RING finger domain, C3HC4 (zinc finger)"/>
    <property type="match status" value="1"/>
</dbReference>
<dbReference type="EMBL" id="GL378431">
    <property type="protein sequence ID" value="EFJ40020.1"/>
    <property type="molecule type" value="Genomic_DNA"/>
</dbReference>
<dbReference type="GeneID" id="9625595"/>
<keyword evidence="6" id="KW-1133">Transmembrane helix</keyword>
<name>D8UJV3_VOLCA</name>
<feature type="region of interest" description="Disordered" evidence="5">
    <location>
        <begin position="30"/>
        <end position="73"/>
    </location>
</feature>
<dbReference type="PANTHER" id="PTHR15710">
    <property type="entry name" value="E3 UBIQUITIN-PROTEIN LIGASE PRAJA"/>
    <property type="match status" value="1"/>
</dbReference>
<keyword evidence="6" id="KW-0812">Transmembrane</keyword>
<dbReference type="GO" id="GO:0008270">
    <property type="term" value="F:zinc ion binding"/>
    <property type="evidence" value="ECO:0007669"/>
    <property type="project" value="UniProtKB-KW"/>
</dbReference>
<dbReference type="SUPFAM" id="SSF57850">
    <property type="entry name" value="RING/U-box"/>
    <property type="match status" value="1"/>
</dbReference>
<evidence type="ECO:0000313" key="8">
    <source>
        <dbReference type="EMBL" id="EFJ40020.1"/>
    </source>
</evidence>
<feature type="compositionally biased region" description="Gly residues" evidence="5">
    <location>
        <begin position="941"/>
        <end position="953"/>
    </location>
</feature>
<keyword evidence="3" id="KW-0862">Zinc</keyword>
<dbReference type="SMART" id="SM00744">
    <property type="entry name" value="RINGv"/>
    <property type="match status" value="1"/>
</dbReference>
<dbReference type="InterPro" id="IPR011016">
    <property type="entry name" value="Znf_RING-CH"/>
</dbReference>
<feature type="compositionally biased region" description="Gly residues" evidence="5">
    <location>
        <begin position="1015"/>
        <end position="1030"/>
    </location>
</feature>
<protein>
    <recommendedName>
        <fullName evidence="7">RING-type domain-containing protein</fullName>
    </recommendedName>
</protein>
<keyword evidence="1" id="KW-0479">Metal-binding</keyword>
<feature type="compositionally biased region" description="Low complexity" evidence="5">
    <location>
        <begin position="969"/>
        <end position="1007"/>
    </location>
</feature>
<evidence type="ECO:0000256" key="1">
    <source>
        <dbReference type="ARBA" id="ARBA00022723"/>
    </source>
</evidence>
<dbReference type="PROSITE" id="PS50089">
    <property type="entry name" value="ZF_RING_2"/>
    <property type="match status" value="1"/>
</dbReference>
<evidence type="ECO:0000259" key="7">
    <source>
        <dbReference type="PROSITE" id="PS50089"/>
    </source>
</evidence>
<feature type="compositionally biased region" description="Low complexity" evidence="5">
    <location>
        <begin position="699"/>
        <end position="711"/>
    </location>
</feature>
<reference evidence="8 9" key="1">
    <citation type="journal article" date="2010" name="Science">
        <title>Genomic analysis of organismal complexity in the multicellular green alga Volvox carteri.</title>
        <authorList>
            <person name="Prochnik S.E."/>
            <person name="Umen J."/>
            <person name="Nedelcu A.M."/>
            <person name="Hallmann A."/>
            <person name="Miller S.M."/>
            <person name="Nishii I."/>
            <person name="Ferris P."/>
            <person name="Kuo A."/>
            <person name="Mitros T."/>
            <person name="Fritz-Laylin L.K."/>
            <person name="Hellsten U."/>
            <person name="Chapman J."/>
            <person name="Simakov O."/>
            <person name="Rensing S.A."/>
            <person name="Terry A."/>
            <person name="Pangilinan J."/>
            <person name="Kapitonov V."/>
            <person name="Jurka J."/>
            <person name="Salamov A."/>
            <person name="Shapiro H."/>
            <person name="Schmutz J."/>
            <person name="Grimwood J."/>
            <person name="Lindquist E."/>
            <person name="Lucas S."/>
            <person name="Grigoriev I.V."/>
            <person name="Schmitt R."/>
            <person name="Kirk D."/>
            <person name="Rokhsar D.S."/>
        </authorList>
    </citation>
    <scope>NUCLEOTIDE SEQUENCE [LARGE SCALE GENOMIC DNA]</scope>
    <source>
        <strain evidence="9">f. Nagariensis / Eve</strain>
    </source>
</reference>
<accession>D8UJV3</accession>